<gene>
    <name evidence="1" type="ORF">HF882_19050</name>
</gene>
<dbReference type="SUPFAM" id="SSF51445">
    <property type="entry name" value="(Trans)glycosidases"/>
    <property type="match status" value="1"/>
</dbReference>
<evidence type="ECO:0000313" key="1">
    <source>
        <dbReference type="EMBL" id="NMD88688.1"/>
    </source>
</evidence>
<dbReference type="Gene3D" id="3.20.20.80">
    <property type="entry name" value="Glycosidases"/>
    <property type="match status" value="1"/>
</dbReference>
<dbReference type="RefSeq" id="WP_168963734.1">
    <property type="nucleotide sequence ID" value="NZ_JABAEW010000054.1"/>
</dbReference>
<proteinExistence type="predicted"/>
<dbReference type="AlphaFoldDB" id="A0A848AZN4"/>
<evidence type="ECO:0008006" key="3">
    <source>
        <dbReference type="Google" id="ProtNLM"/>
    </source>
</evidence>
<organism evidence="1 2">
    <name type="scientific">Victivallis vadensis</name>
    <dbReference type="NCBI Taxonomy" id="172901"/>
    <lineage>
        <taxon>Bacteria</taxon>
        <taxon>Pseudomonadati</taxon>
        <taxon>Lentisphaerota</taxon>
        <taxon>Lentisphaeria</taxon>
        <taxon>Victivallales</taxon>
        <taxon>Victivallaceae</taxon>
        <taxon>Victivallis</taxon>
    </lineage>
</organism>
<reference evidence="1 2" key="1">
    <citation type="submission" date="2020-04" db="EMBL/GenBank/DDBJ databases">
        <authorList>
            <person name="Hitch T.C.A."/>
            <person name="Wylensek D."/>
            <person name="Clavel T."/>
        </authorList>
    </citation>
    <scope>NUCLEOTIDE SEQUENCE [LARGE SCALE GENOMIC DNA]</scope>
    <source>
        <strain evidence="1 2">COR2-253-APC-1A</strain>
    </source>
</reference>
<comment type="caution">
    <text evidence="1">The sequence shown here is derived from an EMBL/GenBank/DDBJ whole genome shotgun (WGS) entry which is preliminary data.</text>
</comment>
<protein>
    <recommendedName>
        <fullName evidence="3">Beta-galactosidase-like protein</fullName>
    </recommendedName>
</protein>
<dbReference type="EMBL" id="JABAEW010000054">
    <property type="protein sequence ID" value="NMD88688.1"/>
    <property type="molecule type" value="Genomic_DNA"/>
</dbReference>
<name>A0A848AZN4_9BACT</name>
<sequence>MYKITNGILFHDQLPLFALGQSYYSSFNRKKVPIAPGENRREQMELDLREMVDCGFNLLRTAAAEPVALREDGTVSCYYPWTDEMLDFIHNELDIPALVRLQGYGVNFSGQSDFMMLDQYDNPMPEPPNSTFLPFCLHHPVCRQENGDMTEAAARYFRHNPAVVANLIFNEPHYAWMDPEKNSPFYDFNPHAIQAWRKWMTAKGYCKESEAQKLNPLRRMPLSCSPEEVELFTHWLLFRMESVNQFLGDMGDRAAAGNPAASNTTCQIAWIHRPGSAMLGIEYFTLAERLDFLGITDYLPNAGPARFFSGMTLDAAESAAATFAKHAWLIEYNCRTNMTGNEWIRETVAATTSGIKGIIYYNFRADYPIPGTPEPEQYGLIFSDRRHTEKYETVKQMNALVTRLSHFFVTAEKERGGIAILDSAHARAMGFAAAGCFAPCIINTRHIYADLIQAGYQVDFTRACDLVSNPLKIKALFLPFFDHLSEEEKTQVRAFEAKGGKLISFDWGFYGGYYPSEPPAYSRDFELHRDIFQDAAGVLERLNLLPVYENSSRHLGVRILRANDNSYLTVGLINTDPLEKVISPSPLTLRLPDTGAFARAELYTLDGVEQLCMTKKADQLIIDLPQLKVAGYLIIQ</sequence>
<dbReference type="InterPro" id="IPR017853">
    <property type="entry name" value="GH"/>
</dbReference>
<dbReference type="Proteomes" id="UP000576225">
    <property type="component" value="Unassembled WGS sequence"/>
</dbReference>
<dbReference type="InterPro" id="IPR029062">
    <property type="entry name" value="Class_I_gatase-like"/>
</dbReference>
<evidence type="ECO:0000313" key="2">
    <source>
        <dbReference type="Proteomes" id="UP000576225"/>
    </source>
</evidence>
<accession>A0A848AZN4</accession>
<dbReference type="Gene3D" id="3.40.50.880">
    <property type="match status" value="1"/>
</dbReference>